<evidence type="ECO:0000313" key="2">
    <source>
        <dbReference type="EMBL" id="KAF1957301.1"/>
    </source>
</evidence>
<feature type="non-terminal residue" evidence="1">
    <location>
        <position position="1"/>
    </location>
</feature>
<name>A0A6A5U2B7_9PLEO</name>
<keyword evidence="3" id="KW-1185">Reference proteome</keyword>
<accession>A0A6A5U2B7</accession>
<dbReference type="Proteomes" id="UP000800035">
    <property type="component" value="Unassembled WGS sequence"/>
</dbReference>
<organism evidence="1 3">
    <name type="scientific">Byssothecium circinans</name>
    <dbReference type="NCBI Taxonomy" id="147558"/>
    <lineage>
        <taxon>Eukaryota</taxon>
        <taxon>Fungi</taxon>
        <taxon>Dikarya</taxon>
        <taxon>Ascomycota</taxon>
        <taxon>Pezizomycotina</taxon>
        <taxon>Dothideomycetes</taxon>
        <taxon>Pleosporomycetidae</taxon>
        <taxon>Pleosporales</taxon>
        <taxon>Massarineae</taxon>
        <taxon>Massarinaceae</taxon>
        <taxon>Byssothecium</taxon>
    </lineage>
</organism>
<dbReference type="EMBL" id="ML976989">
    <property type="protein sequence ID" value="KAF1957301.1"/>
    <property type="molecule type" value="Genomic_DNA"/>
</dbReference>
<dbReference type="EMBL" id="ML976990">
    <property type="protein sequence ID" value="KAF1957156.1"/>
    <property type="molecule type" value="Genomic_DNA"/>
</dbReference>
<evidence type="ECO:0000313" key="3">
    <source>
        <dbReference type="Proteomes" id="UP000800035"/>
    </source>
</evidence>
<protein>
    <submittedName>
        <fullName evidence="1">Uncharacterized protein</fullName>
    </submittedName>
</protein>
<evidence type="ECO:0000313" key="1">
    <source>
        <dbReference type="EMBL" id="KAF1957156.1"/>
    </source>
</evidence>
<dbReference type="AlphaFoldDB" id="A0A6A5U2B7"/>
<reference evidence="1" key="1">
    <citation type="journal article" date="2020" name="Stud. Mycol.">
        <title>101 Dothideomycetes genomes: a test case for predicting lifestyles and emergence of pathogens.</title>
        <authorList>
            <person name="Haridas S."/>
            <person name="Albert R."/>
            <person name="Binder M."/>
            <person name="Bloem J."/>
            <person name="Labutti K."/>
            <person name="Salamov A."/>
            <person name="Andreopoulos B."/>
            <person name="Baker S."/>
            <person name="Barry K."/>
            <person name="Bills G."/>
            <person name="Bluhm B."/>
            <person name="Cannon C."/>
            <person name="Castanera R."/>
            <person name="Culley D."/>
            <person name="Daum C."/>
            <person name="Ezra D."/>
            <person name="Gonzalez J."/>
            <person name="Henrissat B."/>
            <person name="Kuo A."/>
            <person name="Liang C."/>
            <person name="Lipzen A."/>
            <person name="Lutzoni F."/>
            <person name="Magnuson J."/>
            <person name="Mondo S."/>
            <person name="Nolan M."/>
            <person name="Ohm R."/>
            <person name="Pangilinan J."/>
            <person name="Park H.-J."/>
            <person name="Ramirez L."/>
            <person name="Alfaro M."/>
            <person name="Sun H."/>
            <person name="Tritt A."/>
            <person name="Yoshinaga Y."/>
            <person name="Zwiers L.-H."/>
            <person name="Turgeon B."/>
            <person name="Goodwin S."/>
            <person name="Spatafora J."/>
            <person name="Crous P."/>
            <person name="Grigoriev I."/>
        </authorList>
    </citation>
    <scope>NUCLEOTIDE SEQUENCE</scope>
    <source>
        <strain evidence="1">CBS 675.92</strain>
    </source>
</reference>
<gene>
    <name evidence="2" type="ORF">CC80DRAFT_42027</name>
    <name evidence="1" type="ORF">CC80DRAFT_55263</name>
</gene>
<proteinExistence type="predicted"/>
<sequence>TQNQLPNVQSNTFSTSCDYFVTARWHLRDKRTNLLQSNLIPFLCEYPFEVLECTILGFLRLFALRELTWASLWTPKTTLCTLFEDIPAALLWVKVGRLGRVYYSIDLATIPEVVWVVIHRSSAMRRIVILL</sequence>